<evidence type="ECO:0000256" key="4">
    <source>
        <dbReference type="ARBA" id="ARBA00023136"/>
    </source>
</evidence>
<dbReference type="AlphaFoldDB" id="A0A4P7NXL2"/>
<dbReference type="InterPro" id="IPR004710">
    <property type="entry name" value="Bilac:Na_transpt"/>
</dbReference>
<reference evidence="6 7" key="1">
    <citation type="submission" date="2018-08" db="EMBL/GenBank/DDBJ databases">
        <title>Horizontal acquisition of hydrogen conversion ability and other habitat adaptations in Hydrogenovibrio crunogenus strains.</title>
        <authorList>
            <person name="Gonnella G."/>
            <person name="Adam N."/>
            <person name="Perner M."/>
        </authorList>
    </citation>
    <scope>NUCLEOTIDE SEQUENCE [LARGE SCALE GENOMIC DNA]</scope>
    <source>
        <strain evidence="6 7">SP-41</strain>
    </source>
</reference>
<feature type="transmembrane region" description="Helical" evidence="5">
    <location>
        <begin position="171"/>
        <end position="192"/>
    </location>
</feature>
<keyword evidence="3 5" id="KW-1133">Transmembrane helix</keyword>
<feature type="transmembrane region" description="Helical" evidence="5">
    <location>
        <begin position="40"/>
        <end position="63"/>
    </location>
</feature>
<feature type="transmembrane region" description="Helical" evidence="5">
    <location>
        <begin position="233"/>
        <end position="254"/>
    </location>
</feature>
<evidence type="ECO:0000313" key="6">
    <source>
        <dbReference type="EMBL" id="QBZ82386.1"/>
    </source>
</evidence>
<dbReference type="OrthoDB" id="9806785at2"/>
<feature type="transmembrane region" description="Helical" evidence="5">
    <location>
        <begin position="140"/>
        <end position="159"/>
    </location>
</feature>
<evidence type="ECO:0000256" key="2">
    <source>
        <dbReference type="ARBA" id="ARBA00022692"/>
    </source>
</evidence>
<dbReference type="Gene3D" id="1.20.1530.20">
    <property type="match status" value="1"/>
</dbReference>
<dbReference type="InterPro" id="IPR038770">
    <property type="entry name" value="Na+/solute_symporter_sf"/>
</dbReference>
<dbReference type="Pfam" id="PF01758">
    <property type="entry name" value="SBF"/>
    <property type="match status" value="1"/>
</dbReference>
<keyword evidence="4 5" id="KW-0472">Membrane</keyword>
<dbReference type="PANTHER" id="PTHR10361">
    <property type="entry name" value="SODIUM-BILE ACID COTRANSPORTER"/>
    <property type="match status" value="1"/>
</dbReference>
<feature type="transmembrane region" description="Helical" evidence="5">
    <location>
        <begin position="6"/>
        <end position="28"/>
    </location>
</feature>
<accession>A0A4P7NXL2</accession>
<comment type="subcellular location">
    <subcellularLocation>
        <location evidence="1">Membrane</location>
        <topology evidence="1">Multi-pass membrane protein</topology>
    </subcellularLocation>
</comment>
<gene>
    <name evidence="6" type="primary">panS_1</name>
    <name evidence="6" type="ORF">GHNINEIG_00416</name>
</gene>
<dbReference type="PANTHER" id="PTHR10361:SF24">
    <property type="entry name" value="P3 PROTEIN"/>
    <property type="match status" value="1"/>
</dbReference>
<keyword evidence="2 5" id="KW-0812">Transmembrane</keyword>
<feature type="transmembrane region" description="Helical" evidence="5">
    <location>
        <begin position="198"/>
        <end position="221"/>
    </location>
</feature>
<dbReference type="Proteomes" id="UP000296201">
    <property type="component" value="Chromosome"/>
</dbReference>
<dbReference type="GO" id="GO:0016020">
    <property type="term" value="C:membrane"/>
    <property type="evidence" value="ECO:0007669"/>
    <property type="project" value="UniProtKB-SubCell"/>
</dbReference>
<sequence length="289" mass="30876">MTADLLTQVILPLALFLIMFGMGLSLRPADFKNVLASPKAMGIGLIGQMLLLPLVAFFIALAFKLPPEIAVGLMIIALAPGGATSNMFTYLSKGDVSLSISLTAVVSLIAPFSIPIITALSMTYFMGNATEFSLPIVKTIIQLLVITVIPVALGMLVLARWSQIAAKIEHVLKWFSVVFLFFIIALIVLKNADNMMNFFMQAGLATLVLNIAVLILGVYLAKWAKLSEAQSTSIGFEVGIQNGTLALVVAGTLIGNSTMMIPAVTYSLLMFITGAAFAMLVTRRKGRTA</sequence>
<feature type="transmembrane region" description="Helical" evidence="5">
    <location>
        <begin position="260"/>
        <end position="281"/>
    </location>
</feature>
<feature type="transmembrane region" description="Helical" evidence="5">
    <location>
        <begin position="69"/>
        <end position="91"/>
    </location>
</feature>
<protein>
    <submittedName>
        <fullName evidence="6">Pantothenates transporter PanS</fullName>
    </submittedName>
</protein>
<evidence type="ECO:0000256" key="3">
    <source>
        <dbReference type="ARBA" id="ARBA00022989"/>
    </source>
</evidence>
<evidence type="ECO:0000313" key="7">
    <source>
        <dbReference type="Proteomes" id="UP000296201"/>
    </source>
</evidence>
<keyword evidence="7" id="KW-1185">Reference proteome</keyword>
<evidence type="ECO:0000256" key="1">
    <source>
        <dbReference type="ARBA" id="ARBA00004141"/>
    </source>
</evidence>
<name>A0A4P7NXL2_9GAMM</name>
<organism evidence="6 7">
    <name type="scientific">Hydrogenovibrio crunogenus</name>
    <dbReference type="NCBI Taxonomy" id="39765"/>
    <lineage>
        <taxon>Bacteria</taxon>
        <taxon>Pseudomonadati</taxon>
        <taxon>Pseudomonadota</taxon>
        <taxon>Gammaproteobacteria</taxon>
        <taxon>Thiotrichales</taxon>
        <taxon>Piscirickettsiaceae</taxon>
        <taxon>Hydrogenovibrio</taxon>
    </lineage>
</organism>
<feature type="transmembrane region" description="Helical" evidence="5">
    <location>
        <begin position="98"/>
        <end position="120"/>
    </location>
</feature>
<evidence type="ECO:0000256" key="5">
    <source>
        <dbReference type="SAM" id="Phobius"/>
    </source>
</evidence>
<dbReference type="EMBL" id="CP032096">
    <property type="protein sequence ID" value="QBZ82386.1"/>
    <property type="molecule type" value="Genomic_DNA"/>
</dbReference>
<proteinExistence type="predicted"/>
<dbReference type="InterPro" id="IPR002657">
    <property type="entry name" value="BilAc:Na_symport/Acr3"/>
</dbReference>
<dbReference type="RefSeq" id="WP_135795099.1">
    <property type="nucleotide sequence ID" value="NZ_CP032096.1"/>
</dbReference>